<dbReference type="Gene3D" id="3.30.710.10">
    <property type="entry name" value="Potassium Channel Kv1.1, Chain A"/>
    <property type="match status" value="1"/>
</dbReference>
<dbReference type="InterPro" id="IPR043225">
    <property type="entry name" value="BACK_BTBD8"/>
</dbReference>
<evidence type="ECO:0000259" key="2">
    <source>
        <dbReference type="PROSITE" id="PS50097"/>
    </source>
</evidence>
<dbReference type="InterPro" id="IPR000210">
    <property type="entry name" value="BTB/POZ_dom"/>
</dbReference>
<feature type="domain" description="BTB" evidence="2">
    <location>
        <begin position="312"/>
        <end position="374"/>
    </location>
</feature>
<feature type="compositionally biased region" description="Basic and acidic residues" evidence="1">
    <location>
        <begin position="621"/>
        <end position="637"/>
    </location>
</feature>
<evidence type="ECO:0000256" key="1">
    <source>
        <dbReference type="SAM" id="MobiDB-lite"/>
    </source>
</evidence>
<reference evidence="4 5" key="1">
    <citation type="submission" date="2025-05" db="UniProtKB">
        <authorList>
            <consortium name="RefSeq"/>
        </authorList>
    </citation>
    <scope>IDENTIFICATION</scope>
    <source>
        <tissue evidence="4 5">Whole Larva</tissue>
    </source>
</reference>
<feature type="compositionally biased region" description="Basic and acidic residues" evidence="1">
    <location>
        <begin position="12"/>
        <end position="28"/>
    </location>
</feature>
<feature type="compositionally biased region" description="Low complexity" evidence="1">
    <location>
        <begin position="643"/>
        <end position="669"/>
    </location>
</feature>
<dbReference type="SMART" id="SM00225">
    <property type="entry name" value="BTB"/>
    <property type="match status" value="1"/>
</dbReference>
<dbReference type="Pfam" id="PF00651">
    <property type="entry name" value="BTB"/>
    <property type="match status" value="1"/>
</dbReference>
<feature type="compositionally biased region" description="Polar residues" evidence="1">
    <location>
        <begin position="716"/>
        <end position="730"/>
    </location>
</feature>
<feature type="compositionally biased region" description="Basic and acidic residues" evidence="1">
    <location>
        <begin position="51"/>
        <end position="60"/>
    </location>
</feature>
<dbReference type="CDD" id="cd18490">
    <property type="entry name" value="BACK_BTBD8"/>
    <property type="match status" value="1"/>
</dbReference>
<feature type="region of interest" description="Disordered" evidence="1">
    <location>
        <begin position="620"/>
        <end position="669"/>
    </location>
</feature>
<protein>
    <submittedName>
        <fullName evidence="4 5">Uncharacterized protein LOC108564495</fullName>
    </submittedName>
</protein>
<sequence>MIKMDSGLGSDEEQRRSRTKEQKERHNEQLLNGAHCFIDASSLQDEEEVMDDQKKNDERRQGSLLFQTSMPQYSRMLQLPSEDTPTDTPFNSIVNFEEEKLDSASKPSLGFYVDLSQVGEEESNETVSNTSDFTTKNIFSMVIDFEAPKKKGVPSRLLNHRRRASNRQVMRVKNADDTGSENGSDIGEVDLESLNSTAANADPPKAAAEPAEETTTKFVRLSDLMTAKPKVEAEVPQSCSEYVPRMSKSIPESSWVESPLLMSRSGGYRVAPRPLEPDNTSSLVESTGSQTSTCQRRLGTDLLRMFLEETDTDTVLHVGSPPRVIRAHRCILISRCQYFAGTLRGRSLTIEGFSYDAVHFALCHIYSGASHVPDSISLVELASLADMLSLEGLKEVVAHALKSRHCHQFHSPCPGCLTGVLEVLPLSAAYGLDELYLKCLKWITLHYLKIWPNRAFAQLPKELKEKCYQQHVIYLTCDNVLTTHLSCDRLLTSLPTLKWAESVIQLGLQLAQQCKLFISQHYVGVMVTLLDVDFVSIGTVEEIMLSSAEGLNLEQECNIFIRTHNMINKYKDSASDLVLDLIGRLHAHFEKRLLLKPHKLNKCPSWSKMDPSLKNHVRKLAKLDETPKVNKRNEPSRLPRMVSSKTTSSSDSSRNSSPATSQAHPSPSLRRSLLLAAKAPQVPPSPSTTRRISTLTLPTQASSAKASAPRHIKQPISASTSNLTNRNRSASVAPKPKPIAKSTSNIKKEAKKEQPLNKRNAVSATNVRKIEKPSTRTQKKQQQQQQEDQKQKSAMAASAGGMQRSSTFLKDEPTVLKLA</sequence>
<evidence type="ECO:0000313" key="3">
    <source>
        <dbReference type="Proteomes" id="UP000695000"/>
    </source>
</evidence>
<feature type="region of interest" description="Disordered" evidence="1">
    <location>
        <begin position="41"/>
        <end position="60"/>
    </location>
</feature>
<name>A0ABM1MWV3_NICVS</name>
<feature type="region of interest" description="Disordered" evidence="1">
    <location>
        <begin position="698"/>
        <end position="819"/>
    </location>
</feature>
<dbReference type="RefSeq" id="XP_017779054.1">
    <property type="nucleotide sequence ID" value="XM_017923565.1"/>
</dbReference>
<feature type="compositionally biased region" description="Basic and acidic residues" evidence="1">
    <location>
        <begin position="746"/>
        <end position="756"/>
    </location>
</feature>
<feature type="compositionally biased region" description="Basic and acidic residues" evidence="1">
    <location>
        <begin position="809"/>
        <end position="819"/>
    </location>
</feature>
<organism evidence="3 4">
    <name type="scientific">Nicrophorus vespilloides</name>
    <name type="common">Boreal carrion beetle</name>
    <dbReference type="NCBI Taxonomy" id="110193"/>
    <lineage>
        <taxon>Eukaryota</taxon>
        <taxon>Metazoa</taxon>
        <taxon>Ecdysozoa</taxon>
        <taxon>Arthropoda</taxon>
        <taxon>Hexapoda</taxon>
        <taxon>Insecta</taxon>
        <taxon>Pterygota</taxon>
        <taxon>Neoptera</taxon>
        <taxon>Endopterygota</taxon>
        <taxon>Coleoptera</taxon>
        <taxon>Polyphaga</taxon>
        <taxon>Staphyliniformia</taxon>
        <taxon>Silphidae</taxon>
        <taxon>Nicrophorinae</taxon>
        <taxon>Nicrophorus</taxon>
    </lineage>
</organism>
<proteinExistence type="predicted"/>
<keyword evidence="3" id="KW-1185">Reference proteome</keyword>
<feature type="region of interest" description="Disordered" evidence="1">
    <location>
        <begin position="163"/>
        <end position="188"/>
    </location>
</feature>
<dbReference type="RefSeq" id="XP_017779053.1">
    <property type="nucleotide sequence ID" value="XM_017923564.1"/>
</dbReference>
<evidence type="ECO:0000313" key="5">
    <source>
        <dbReference type="RefSeq" id="XP_017779054.1"/>
    </source>
</evidence>
<dbReference type="Pfam" id="PF26017">
    <property type="entry name" value="BACK_BTBD8"/>
    <property type="match status" value="1"/>
</dbReference>
<dbReference type="SUPFAM" id="SSF54695">
    <property type="entry name" value="POZ domain"/>
    <property type="match status" value="1"/>
</dbReference>
<dbReference type="Proteomes" id="UP000695000">
    <property type="component" value="Unplaced"/>
</dbReference>
<dbReference type="PROSITE" id="PS50097">
    <property type="entry name" value="BTB"/>
    <property type="match status" value="1"/>
</dbReference>
<accession>A0ABM1MWV3</accession>
<dbReference type="PANTHER" id="PTHR22427:SF7">
    <property type="entry name" value="GH15728P"/>
    <property type="match status" value="1"/>
</dbReference>
<dbReference type="GeneID" id="108564495"/>
<evidence type="ECO:0000313" key="4">
    <source>
        <dbReference type="RefSeq" id="XP_017779053.1"/>
    </source>
</evidence>
<dbReference type="CDD" id="cd18286">
    <property type="entry name" value="BTB2_POZ_BTBD8"/>
    <property type="match status" value="1"/>
</dbReference>
<dbReference type="PANTHER" id="PTHR22427">
    <property type="entry name" value="GH15728P"/>
    <property type="match status" value="1"/>
</dbReference>
<dbReference type="InterPro" id="IPR011333">
    <property type="entry name" value="SKP1/BTB/POZ_sf"/>
</dbReference>
<feature type="region of interest" description="Disordered" evidence="1">
    <location>
        <begin position="1"/>
        <end position="35"/>
    </location>
</feature>
<gene>
    <name evidence="4 5" type="primary">LOC108564495</name>
</gene>